<accession>A0A1M6GMK3</accession>
<dbReference type="RefSeq" id="WP_159432952.1">
    <property type="nucleotide sequence ID" value="NZ_FQZI01000005.1"/>
</dbReference>
<proteinExistence type="predicted"/>
<reference evidence="2" key="1">
    <citation type="submission" date="2016-11" db="EMBL/GenBank/DDBJ databases">
        <authorList>
            <person name="Varghese N."/>
            <person name="Submissions S."/>
        </authorList>
    </citation>
    <scope>NUCLEOTIDE SEQUENCE [LARGE SCALE GENOMIC DNA]</scope>
    <source>
        <strain evidence="2">DSM 18829</strain>
    </source>
</reference>
<protein>
    <submittedName>
        <fullName evidence="1">Uncharacterized protein</fullName>
    </submittedName>
</protein>
<name>A0A1M6GMK3_9FLAO</name>
<keyword evidence="2" id="KW-1185">Reference proteome</keyword>
<dbReference type="OrthoDB" id="1375959at2"/>
<dbReference type="EMBL" id="FQZI01000005">
    <property type="protein sequence ID" value="SHJ11197.1"/>
    <property type="molecule type" value="Genomic_DNA"/>
</dbReference>
<dbReference type="STRING" id="415425.SAMN05444363_2692"/>
<evidence type="ECO:0000313" key="1">
    <source>
        <dbReference type="EMBL" id="SHJ11197.1"/>
    </source>
</evidence>
<dbReference type="AlphaFoldDB" id="A0A1M6GMK3"/>
<gene>
    <name evidence="1" type="ORF">SAMN05444363_2692</name>
</gene>
<organism evidence="1 2">
    <name type="scientific">Flavobacterium terrae</name>
    <dbReference type="NCBI Taxonomy" id="415425"/>
    <lineage>
        <taxon>Bacteria</taxon>
        <taxon>Pseudomonadati</taxon>
        <taxon>Bacteroidota</taxon>
        <taxon>Flavobacteriia</taxon>
        <taxon>Flavobacteriales</taxon>
        <taxon>Flavobacteriaceae</taxon>
        <taxon>Flavobacterium</taxon>
    </lineage>
</organism>
<dbReference type="Proteomes" id="UP000184488">
    <property type="component" value="Unassembled WGS sequence"/>
</dbReference>
<sequence>MENLNQIIAKVLKPFFAAFCNDLVLFAGQHNYFEMFLIAFCIELKSTIFN</sequence>
<evidence type="ECO:0000313" key="2">
    <source>
        <dbReference type="Proteomes" id="UP000184488"/>
    </source>
</evidence>